<name>A0A7R8UGC0_HERIL</name>
<dbReference type="Proteomes" id="UP000594454">
    <property type="component" value="Chromosome 1"/>
</dbReference>
<evidence type="ECO:0000256" key="1">
    <source>
        <dbReference type="ARBA" id="ARBA00007347"/>
    </source>
</evidence>
<dbReference type="InterPro" id="IPR013892">
    <property type="entry name" value="Cyt_c_biogenesis_Cmc1-like"/>
</dbReference>
<accession>A0A7R8UGC0</accession>
<keyword evidence="3" id="KW-0496">Mitochondrion</keyword>
<dbReference type="AlphaFoldDB" id="A0A7R8UGC0"/>
<dbReference type="PROSITE" id="PS51808">
    <property type="entry name" value="CHCH"/>
    <property type="match status" value="1"/>
</dbReference>
<organism evidence="5 6">
    <name type="scientific">Hermetia illucens</name>
    <name type="common">Black soldier fly</name>
    <dbReference type="NCBI Taxonomy" id="343691"/>
    <lineage>
        <taxon>Eukaryota</taxon>
        <taxon>Metazoa</taxon>
        <taxon>Ecdysozoa</taxon>
        <taxon>Arthropoda</taxon>
        <taxon>Hexapoda</taxon>
        <taxon>Insecta</taxon>
        <taxon>Pterygota</taxon>
        <taxon>Neoptera</taxon>
        <taxon>Endopterygota</taxon>
        <taxon>Diptera</taxon>
        <taxon>Brachycera</taxon>
        <taxon>Stratiomyomorpha</taxon>
        <taxon>Stratiomyidae</taxon>
        <taxon>Hermetiinae</taxon>
        <taxon>Hermetia</taxon>
    </lineage>
</organism>
<dbReference type="PANTHER" id="PTHR22977">
    <property type="entry name" value="COX ASSEMBLY MITOCHONDRIAL PROTEIN"/>
    <property type="match status" value="1"/>
</dbReference>
<evidence type="ECO:0000256" key="2">
    <source>
        <dbReference type="ARBA" id="ARBA00023157"/>
    </source>
</evidence>
<reference evidence="5 6" key="1">
    <citation type="submission" date="2020-11" db="EMBL/GenBank/DDBJ databases">
        <authorList>
            <person name="Wallbank WR R."/>
            <person name="Pardo Diaz C."/>
            <person name="Kozak K."/>
            <person name="Martin S."/>
            <person name="Jiggins C."/>
            <person name="Moest M."/>
            <person name="Warren A I."/>
            <person name="Generalovic N T."/>
            <person name="Byers J.R.P. K."/>
            <person name="Montejo-Kovacevich G."/>
            <person name="Yen C E."/>
        </authorList>
    </citation>
    <scope>NUCLEOTIDE SEQUENCE [LARGE SCALE GENOMIC DNA]</scope>
</reference>
<keyword evidence="2" id="KW-1015">Disulfide bond</keyword>
<comment type="subcellular location">
    <subcellularLocation>
        <location evidence="3">Mitochondrion</location>
    </subcellularLocation>
</comment>
<comment type="similarity">
    <text evidence="1 3">Belongs to the CMC family.</text>
</comment>
<sequence length="125" mass="14834">MFQTEQGPNKIRNVGGPHNLGDPEDRTLRRVEKEVLIPKIMRERAKTEKCVDAVKAFESCCKDNNIFMVFKCRDQNNALKSCLEEWYQNEQFQNECKEIYLQERSEFRRTGLSKKKRQAMEAEKK</sequence>
<evidence type="ECO:0000313" key="6">
    <source>
        <dbReference type="Proteomes" id="UP000594454"/>
    </source>
</evidence>
<dbReference type="OrthoDB" id="6224010at2759"/>
<evidence type="ECO:0000313" key="5">
    <source>
        <dbReference type="EMBL" id="CAD7080089.1"/>
    </source>
</evidence>
<dbReference type="FunCoup" id="A0A7R8UGC0">
    <property type="interactions" value="134"/>
</dbReference>
<dbReference type="PANTHER" id="PTHR22977:SF5">
    <property type="entry name" value="COX ASSEMBLY MITOCHONDRIAL PROTEIN HOMOLOG"/>
    <property type="match status" value="1"/>
</dbReference>
<dbReference type="GO" id="GO:0005739">
    <property type="term" value="C:mitochondrion"/>
    <property type="evidence" value="ECO:0007669"/>
    <property type="project" value="UniProtKB-SubCell"/>
</dbReference>
<gene>
    <name evidence="5" type="ORF">HERILL_LOCUS3264</name>
</gene>
<keyword evidence="6" id="KW-1185">Reference proteome</keyword>
<dbReference type="Pfam" id="PF08583">
    <property type="entry name" value="Cmc1"/>
    <property type="match status" value="1"/>
</dbReference>
<protein>
    <recommendedName>
        <fullName evidence="3">COX assembly mitochondrial protein</fullName>
    </recommendedName>
</protein>
<dbReference type="InParanoid" id="A0A7R8UGC0"/>
<dbReference type="EMBL" id="LR899009">
    <property type="protein sequence ID" value="CAD7080089.1"/>
    <property type="molecule type" value="Genomic_DNA"/>
</dbReference>
<evidence type="ECO:0000256" key="3">
    <source>
        <dbReference type="RuleBase" id="RU364104"/>
    </source>
</evidence>
<dbReference type="OMA" id="NIMPHYS"/>
<feature type="region of interest" description="Disordered" evidence="4">
    <location>
        <begin position="1"/>
        <end position="25"/>
    </location>
</feature>
<proteinExistence type="inferred from homology"/>
<evidence type="ECO:0000256" key="4">
    <source>
        <dbReference type="SAM" id="MobiDB-lite"/>
    </source>
</evidence>